<comment type="subcellular location">
    <subcellularLocation>
        <location evidence="9">Cell inner membrane</location>
        <topology evidence="9">Single-pass type II membrane protein</topology>
    </subcellularLocation>
    <subcellularLocation>
        <location evidence="1">Membrane</location>
    </subcellularLocation>
    <text evidence="9">Localizes to the division septum.</text>
</comment>
<keyword evidence="12" id="KW-1185">Reference proteome</keyword>
<dbReference type="Pfam" id="PF08478">
    <property type="entry name" value="POTRA_1"/>
    <property type="match status" value="1"/>
</dbReference>
<proteinExistence type="inferred from homology"/>
<dbReference type="OrthoDB" id="9790370at2"/>
<protein>
    <recommendedName>
        <fullName evidence="9">Cell division protein FtsQ</fullName>
    </recommendedName>
</protein>
<dbReference type="Pfam" id="PF03799">
    <property type="entry name" value="FtsQ_DivIB_C"/>
    <property type="match status" value="1"/>
</dbReference>
<gene>
    <name evidence="9" type="primary">ftsQ</name>
    <name evidence="11" type="ORF">FKV25_04335</name>
</gene>
<evidence type="ECO:0000256" key="2">
    <source>
        <dbReference type="ARBA" id="ARBA00022475"/>
    </source>
</evidence>
<dbReference type="GO" id="GO:0090529">
    <property type="term" value="P:cell septum assembly"/>
    <property type="evidence" value="ECO:0007669"/>
    <property type="project" value="InterPro"/>
</dbReference>
<comment type="caution">
    <text evidence="11">The sequence shown here is derived from an EMBL/GenBank/DDBJ whole genome shotgun (WGS) entry which is preliminary data.</text>
</comment>
<dbReference type="InterPro" id="IPR013685">
    <property type="entry name" value="POTRA_FtsQ_type"/>
</dbReference>
<keyword evidence="7 9" id="KW-0472">Membrane</keyword>
<keyword evidence="6 9" id="KW-1133">Transmembrane helix</keyword>
<evidence type="ECO:0000256" key="5">
    <source>
        <dbReference type="ARBA" id="ARBA00022692"/>
    </source>
</evidence>
<dbReference type="PANTHER" id="PTHR35851:SF1">
    <property type="entry name" value="CELL DIVISION PROTEIN FTSQ"/>
    <property type="match status" value="1"/>
</dbReference>
<keyword evidence="3 9" id="KW-0997">Cell inner membrane</keyword>
<reference evidence="11 12" key="1">
    <citation type="submission" date="2019-06" db="EMBL/GenBank/DDBJ databases">
        <title>Lysobacter alkalisoli sp. nov. isolated from saline soil.</title>
        <authorList>
            <person name="Sun J.-Q."/>
            <person name="Xu L."/>
        </authorList>
    </citation>
    <scope>NUCLEOTIDE SEQUENCE [LARGE SCALE GENOMIC DNA]</scope>
    <source>
        <strain evidence="11 12">JCM 31130</strain>
    </source>
</reference>
<evidence type="ECO:0000256" key="9">
    <source>
        <dbReference type="HAMAP-Rule" id="MF_00911"/>
    </source>
</evidence>
<dbReference type="PROSITE" id="PS51779">
    <property type="entry name" value="POTRA"/>
    <property type="match status" value="1"/>
</dbReference>
<evidence type="ECO:0000256" key="7">
    <source>
        <dbReference type="ARBA" id="ARBA00023136"/>
    </source>
</evidence>
<dbReference type="InterPro" id="IPR005548">
    <property type="entry name" value="Cell_div_FtsQ/DivIB_C"/>
</dbReference>
<dbReference type="RefSeq" id="WP_141517571.1">
    <property type="nucleotide sequence ID" value="NZ_VICE01000041.1"/>
</dbReference>
<evidence type="ECO:0000256" key="1">
    <source>
        <dbReference type="ARBA" id="ARBA00004370"/>
    </source>
</evidence>
<dbReference type="Gene3D" id="3.40.50.11690">
    <property type="entry name" value="Cell division protein FtsQ/DivIB"/>
    <property type="match status" value="1"/>
</dbReference>
<dbReference type="HAMAP" id="MF_00911">
    <property type="entry name" value="FtsQ_subfam"/>
    <property type="match status" value="1"/>
</dbReference>
<accession>A0A508AM66</accession>
<sequence length="245" mass="27387">MSALARLLGWILAVALVVLPVVAVLEGWVGQSQWPLTRLRATGEFERVDPALLQQTLLPYARQGFFAVRLEDAQRAVSRLPWVETAEVRKRWPDILEVHVVEHRPFARWGEARLLSEQGRLFPAAGIEVPANLPELDGPDTRVSDVVRFYNDSRELFAPMGARVRSVELDARGSWQVVLASGTEVVVGRDHAGERLRRFVRVVPQLLMHRVEPLARADLRYTNGFSLTWGAPGALAPNPQPQGQS</sequence>
<organism evidence="11 12">
    <name type="scientific">Marilutibacter aestuarii</name>
    <dbReference type="NCBI Taxonomy" id="1706195"/>
    <lineage>
        <taxon>Bacteria</taxon>
        <taxon>Pseudomonadati</taxon>
        <taxon>Pseudomonadota</taxon>
        <taxon>Gammaproteobacteria</taxon>
        <taxon>Lysobacterales</taxon>
        <taxon>Lysobacteraceae</taxon>
        <taxon>Marilutibacter</taxon>
    </lineage>
</organism>
<feature type="domain" description="POTRA" evidence="10">
    <location>
        <begin position="34"/>
        <end position="103"/>
    </location>
</feature>
<evidence type="ECO:0000256" key="8">
    <source>
        <dbReference type="ARBA" id="ARBA00023306"/>
    </source>
</evidence>
<keyword evidence="8 9" id="KW-0131">Cell cycle</keyword>
<evidence type="ECO:0000313" key="11">
    <source>
        <dbReference type="EMBL" id="TQD49681.1"/>
    </source>
</evidence>
<dbReference type="InterPro" id="IPR045335">
    <property type="entry name" value="FtsQ_C_sf"/>
</dbReference>
<dbReference type="AlphaFoldDB" id="A0A508AM66"/>
<evidence type="ECO:0000256" key="4">
    <source>
        <dbReference type="ARBA" id="ARBA00022618"/>
    </source>
</evidence>
<dbReference type="GO" id="GO:0005886">
    <property type="term" value="C:plasma membrane"/>
    <property type="evidence" value="ECO:0007669"/>
    <property type="project" value="UniProtKB-SubCell"/>
</dbReference>
<dbReference type="EMBL" id="VICE01000041">
    <property type="protein sequence ID" value="TQD49681.1"/>
    <property type="molecule type" value="Genomic_DNA"/>
</dbReference>
<name>A0A508AM66_9GAMM</name>
<comment type="function">
    <text evidence="9">Essential cell division protein. May link together the upstream cell division proteins, which are predominantly cytoplasmic, with the downstream cell division proteins, which are predominantly periplasmic. May control correct divisome assembly.</text>
</comment>
<dbReference type="GO" id="GO:0043093">
    <property type="term" value="P:FtsZ-dependent cytokinesis"/>
    <property type="evidence" value="ECO:0007669"/>
    <property type="project" value="UniProtKB-UniRule"/>
</dbReference>
<keyword evidence="5 9" id="KW-0812">Transmembrane</keyword>
<comment type="subunit">
    <text evidence="9">Part of a complex composed of FtsB, FtsL and FtsQ.</text>
</comment>
<dbReference type="Gene3D" id="3.10.20.310">
    <property type="entry name" value="membrane protein fhac"/>
    <property type="match status" value="1"/>
</dbReference>
<dbReference type="GO" id="GO:0032153">
    <property type="term" value="C:cell division site"/>
    <property type="evidence" value="ECO:0007669"/>
    <property type="project" value="UniProtKB-UniRule"/>
</dbReference>
<dbReference type="InterPro" id="IPR034746">
    <property type="entry name" value="POTRA"/>
</dbReference>
<dbReference type="PANTHER" id="PTHR35851">
    <property type="entry name" value="CELL DIVISION PROTEIN FTSQ"/>
    <property type="match status" value="1"/>
</dbReference>
<comment type="similarity">
    <text evidence="9">Belongs to the FtsQ/DivIB family. FtsQ subfamily.</text>
</comment>
<keyword evidence="2 9" id="KW-1003">Cell membrane</keyword>
<keyword evidence="4 9" id="KW-0132">Cell division</keyword>
<evidence type="ECO:0000256" key="3">
    <source>
        <dbReference type="ARBA" id="ARBA00022519"/>
    </source>
</evidence>
<evidence type="ECO:0000313" key="12">
    <source>
        <dbReference type="Proteomes" id="UP000318212"/>
    </source>
</evidence>
<evidence type="ECO:0000259" key="10">
    <source>
        <dbReference type="PROSITE" id="PS51779"/>
    </source>
</evidence>
<evidence type="ECO:0000256" key="6">
    <source>
        <dbReference type="ARBA" id="ARBA00022989"/>
    </source>
</evidence>
<dbReference type="Proteomes" id="UP000318212">
    <property type="component" value="Unassembled WGS sequence"/>
</dbReference>
<dbReference type="InterPro" id="IPR026579">
    <property type="entry name" value="FtsQ"/>
</dbReference>